<keyword evidence="2" id="KW-1185">Reference proteome</keyword>
<accession>A0ACB7S216</accession>
<dbReference type="EMBL" id="CM023486">
    <property type="protein sequence ID" value="KAH6927754.1"/>
    <property type="molecule type" value="Genomic_DNA"/>
</dbReference>
<proteinExistence type="predicted"/>
<evidence type="ECO:0000313" key="1">
    <source>
        <dbReference type="EMBL" id="KAH6927754.1"/>
    </source>
</evidence>
<comment type="caution">
    <text evidence="1">The sequence shown here is derived from an EMBL/GenBank/DDBJ whole genome shotgun (WGS) entry which is preliminary data.</text>
</comment>
<gene>
    <name evidence="1" type="ORF">HPB50_007763</name>
</gene>
<evidence type="ECO:0000313" key="2">
    <source>
        <dbReference type="Proteomes" id="UP000821845"/>
    </source>
</evidence>
<dbReference type="Proteomes" id="UP000821845">
    <property type="component" value="Chromosome 6"/>
</dbReference>
<reference evidence="1" key="1">
    <citation type="submission" date="2020-05" db="EMBL/GenBank/DDBJ databases">
        <title>Large-scale comparative analyses of tick genomes elucidate their genetic diversity and vector capacities.</title>
        <authorList>
            <person name="Jia N."/>
            <person name="Wang J."/>
            <person name="Shi W."/>
            <person name="Du L."/>
            <person name="Sun Y."/>
            <person name="Zhan W."/>
            <person name="Jiang J."/>
            <person name="Wang Q."/>
            <person name="Zhang B."/>
            <person name="Ji P."/>
            <person name="Sakyi L.B."/>
            <person name="Cui X."/>
            <person name="Yuan T."/>
            <person name="Jiang B."/>
            <person name="Yang W."/>
            <person name="Lam T.T.-Y."/>
            <person name="Chang Q."/>
            <person name="Ding S."/>
            <person name="Wang X."/>
            <person name="Zhu J."/>
            <person name="Ruan X."/>
            <person name="Zhao L."/>
            <person name="Wei J."/>
            <person name="Que T."/>
            <person name="Du C."/>
            <person name="Cheng J."/>
            <person name="Dai P."/>
            <person name="Han X."/>
            <person name="Huang E."/>
            <person name="Gao Y."/>
            <person name="Liu J."/>
            <person name="Shao H."/>
            <person name="Ye R."/>
            <person name="Li L."/>
            <person name="Wei W."/>
            <person name="Wang X."/>
            <person name="Wang C."/>
            <person name="Yang T."/>
            <person name="Huo Q."/>
            <person name="Li W."/>
            <person name="Guo W."/>
            <person name="Chen H."/>
            <person name="Zhou L."/>
            <person name="Ni X."/>
            <person name="Tian J."/>
            <person name="Zhou Y."/>
            <person name="Sheng Y."/>
            <person name="Liu T."/>
            <person name="Pan Y."/>
            <person name="Xia L."/>
            <person name="Li J."/>
            <person name="Zhao F."/>
            <person name="Cao W."/>
        </authorList>
    </citation>
    <scope>NUCLEOTIDE SEQUENCE</scope>
    <source>
        <strain evidence="1">Hyas-2018</strain>
    </source>
</reference>
<sequence>MVYSFHNQLALTLLKIPVPKDLYVPVFKLDARIPEEKRDTFRNECRALLEEKTTATAEGCSMRHSFVVVHLEKASS</sequence>
<name>A0ACB7S216_HYAAI</name>
<protein>
    <submittedName>
        <fullName evidence="1">Uncharacterized protein</fullName>
    </submittedName>
</protein>
<organism evidence="1 2">
    <name type="scientific">Hyalomma asiaticum</name>
    <name type="common">Tick</name>
    <dbReference type="NCBI Taxonomy" id="266040"/>
    <lineage>
        <taxon>Eukaryota</taxon>
        <taxon>Metazoa</taxon>
        <taxon>Ecdysozoa</taxon>
        <taxon>Arthropoda</taxon>
        <taxon>Chelicerata</taxon>
        <taxon>Arachnida</taxon>
        <taxon>Acari</taxon>
        <taxon>Parasitiformes</taxon>
        <taxon>Ixodida</taxon>
        <taxon>Ixodoidea</taxon>
        <taxon>Ixodidae</taxon>
        <taxon>Hyalomminae</taxon>
        <taxon>Hyalomma</taxon>
    </lineage>
</organism>